<dbReference type="AlphaFoldDB" id="A0A1J5RX95"/>
<evidence type="ECO:0000313" key="2">
    <source>
        <dbReference type="EMBL" id="OIR00307.1"/>
    </source>
</evidence>
<evidence type="ECO:0000256" key="1">
    <source>
        <dbReference type="SAM" id="MobiDB-lite"/>
    </source>
</evidence>
<feature type="region of interest" description="Disordered" evidence="1">
    <location>
        <begin position="116"/>
        <end position="162"/>
    </location>
</feature>
<name>A0A1J5RX95_9ZZZZ</name>
<reference evidence="2" key="1">
    <citation type="submission" date="2016-10" db="EMBL/GenBank/DDBJ databases">
        <title>Sequence of Gallionella enrichment culture.</title>
        <authorList>
            <person name="Poehlein A."/>
            <person name="Muehling M."/>
            <person name="Daniel R."/>
        </authorList>
    </citation>
    <scope>NUCLEOTIDE SEQUENCE</scope>
</reference>
<gene>
    <name evidence="2" type="ORF">GALL_175590</name>
</gene>
<feature type="compositionally biased region" description="Polar residues" evidence="1">
    <location>
        <begin position="152"/>
        <end position="161"/>
    </location>
</feature>
<proteinExistence type="predicted"/>
<sequence>MVTCNLSSLTDFSQFFHQGCAQAVFTPGESGLGPGICGYGHDNGRGYPAEALRFSRDDPRNLGQDAFLALDRPPPFAEIGCHHDRSPPWRPDHPDVVRRDALPGAGFERSSIRLPASRPVAVSSTATPSRPPLRDSRARKRACMPLPARARNTGNRSSGDSNARRRVIGIDIAVRFPTRAGLFAFLRAREGWWIAQVPAEPPGGWGRAPRVMAVFQP</sequence>
<accession>A0A1J5RX95</accession>
<protein>
    <submittedName>
        <fullName evidence="2">Uncharacterized protein</fullName>
    </submittedName>
</protein>
<organism evidence="2">
    <name type="scientific">mine drainage metagenome</name>
    <dbReference type="NCBI Taxonomy" id="410659"/>
    <lineage>
        <taxon>unclassified sequences</taxon>
        <taxon>metagenomes</taxon>
        <taxon>ecological metagenomes</taxon>
    </lineage>
</organism>
<dbReference type="EMBL" id="MLJW01000096">
    <property type="protein sequence ID" value="OIR00307.1"/>
    <property type="molecule type" value="Genomic_DNA"/>
</dbReference>
<comment type="caution">
    <text evidence="2">The sequence shown here is derived from an EMBL/GenBank/DDBJ whole genome shotgun (WGS) entry which is preliminary data.</text>
</comment>